<dbReference type="PANTHER" id="PTHR43172:SF1">
    <property type="entry name" value="ADENYLOSUCCINATE LYASE"/>
    <property type="match status" value="1"/>
</dbReference>
<dbReference type="GO" id="GO:0044208">
    <property type="term" value="P:'de novo' AMP biosynthetic process"/>
    <property type="evidence" value="ECO:0007669"/>
    <property type="project" value="TreeGrafter"/>
</dbReference>
<evidence type="ECO:0000259" key="2">
    <source>
        <dbReference type="SMART" id="SM00998"/>
    </source>
</evidence>
<organism evidence="3 4">
    <name type="scientific">Monosporascus ibericus</name>
    <dbReference type="NCBI Taxonomy" id="155417"/>
    <lineage>
        <taxon>Eukaryota</taxon>
        <taxon>Fungi</taxon>
        <taxon>Dikarya</taxon>
        <taxon>Ascomycota</taxon>
        <taxon>Pezizomycotina</taxon>
        <taxon>Sordariomycetes</taxon>
        <taxon>Xylariomycetidae</taxon>
        <taxon>Xylariales</taxon>
        <taxon>Xylariales incertae sedis</taxon>
        <taxon>Monosporascus</taxon>
    </lineage>
</organism>
<sequence length="109" mass="12425">MITENIIMRLTAMGVSRQDAHEQIRVLSFKASHQVQTEGRPNDLVERIRNTEFFRPIWPDLDNMMRPELYIGRSAQIVDKFCGPGGKLEKKLEPYQAAIKGAKAAELNV</sequence>
<dbReference type="STRING" id="155417.A0A4Q4SWN3"/>
<evidence type="ECO:0000313" key="4">
    <source>
        <dbReference type="Proteomes" id="UP000293360"/>
    </source>
</evidence>
<name>A0A4Q4SWN3_9PEZI</name>
<comment type="caution">
    <text evidence="3">The sequence shown here is derived from an EMBL/GenBank/DDBJ whole genome shotgun (WGS) entry which is preliminary data.</text>
</comment>
<dbReference type="InterPro" id="IPR019468">
    <property type="entry name" value="AdenyloSucc_lyase_C"/>
</dbReference>
<dbReference type="SUPFAM" id="SSF48557">
    <property type="entry name" value="L-aspartase-like"/>
    <property type="match status" value="1"/>
</dbReference>
<dbReference type="PANTHER" id="PTHR43172">
    <property type="entry name" value="ADENYLOSUCCINATE LYASE"/>
    <property type="match status" value="1"/>
</dbReference>
<dbReference type="GO" id="GO:0005829">
    <property type="term" value="C:cytosol"/>
    <property type="evidence" value="ECO:0007669"/>
    <property type="project" value="TreeGrafter"/>
</dbReference>
<proteinExistence type="predicted"/>
<accession>A0A4Q4SWN3</accession>
<protein>
    <recommendedName>
        <fullName evidence="2">Adenylosuccinate lyase C-terminal domain-containing protein</fullName>
    </recommendedName>
</protein>
<dbReference type="Pfam" id="PF10397">
    <property type="entry name" value="ADSL_C"/>
    <property type="match status" value="1"/>
</dbReference>
<evidence type="ECO:0000256" key="1">
    <source>
        <dbReference type="ARBA" id="ARBA00023239"/>
    </source>
</evidence>
<dbReference type="OrthoDB" id="406045at2759"/>
<gene>
    <name evidence="3" type="ORF">DL764_008783</name>
</gene>
<dbReference type="Gene3D" id="1.10.40.30">
    <property type="entry name" value="Fumarase/aspartase (C-terminal domain)"/>
    <property type="match status" value="1"/>
</dbReference>
<dbReference type="AlphaFoldDB" id="A0A4Q4SWN3"/>
<feature type="domain" description="Adenylosuccinate lyase C-terminal" evidence="2">
    <location>
        <begin position="1"/>
        <end position="82"/>
    </location>
</feature>
<dbReference type="Proteomes" id="UP000293360">
    <property type="component" value="Unassembled WGS sequence"/>
</dbReference>
<evidence type="ECO:0000313" key="3">
    <source>
        <dbReference type="EMBL" id="RYO87986.1"/>
    </source>
</evidence>
<keyword evidence="4" id="KW-1185">Reference proteome</keyword>
<dbReference type="GO" id="GO:0070626">
    <property type="term" value="F:(S)-2-(5-amino-1-(5-phospho-D-ribosyl)imidazole-4-carboxamido) succinate lyase (fumarate-forming) activity"/>
    <property type="evidence" value="ECO:0007669"/>
    <property type="project" value="TreeGrafter"/>
</dbReference>
<dbReference type="EMBL" id="QJNU01000733">
    <property type="protein sequence ID" value="RYO87986.1"/>
    <property type="molecule type" value="Genomic_DNA"/>
</dbReference>
<dbReference type="GO" id="GO:0004018">
    <property type="term" value="F:N6-(1,2-dicarboxyethyl)AMP AMP-lyase (fumarate-forming) activity"/>
    <property type="evidence" value="ECO:0007669"/>
    <property type="project" value="TreeGrafter"/>
</dbReference>
<keyword evidence="1" id="KW-0456">Lyase</keyword>
<reference evidence="3 4" key="1">
    <citation type="submission" date="2018-06" db="EMBL/GenBank/DDBJ databases">
        <title>Complete Genomes of Monosporascus.</title>
        <authorList>
            <person name="Robinson A.J."/>
            <person name="Natvig D.O."/>
        </authorList>
    </citation>
    <scope>NUCLEOTIDE SEQUENCE [LARGE SCALE GENOMIC DNA]</scope>
    <source>
        <strain evidence="3 4">CBS 110550</strain>
    </source>
</reference>
<dbReference type="SMART" id="SM00998">
    <property type="entry name" value="ADSL_C"/>
    <property type="match status" value="1"/>
</dbReference>
<dbReference type="InterPro" id="IPR008948">
    <property type="entry name" value="L-Aspartase-like"/>
</dbReference>